<protein>
    <submittedName>
        <fullName evidence="1">Tetratricopeptide repeat protein</fullName>
    </submittedName>
</protein>
<dbReference type="InterPro" id="IPR029068">
    <property type="entry name" value="Glyas_Bleomycin-R_OHBP_Dase"/>
</dbReference>
<comment type="caution">
    <text evidence="1">The sequence shown here is derived from an EMBL/GenBank/DDBJ whole genome shotgun (WGS) entry which is preliminary data.</text>
</comment>
<evidence type="ECO:0000313" key="1">
    <source>
        <dbReference type="EMBL" id="KAA1424916.1"/>
    </source>
</evidence>
<dbReference type="AlphaFoldDB" id="A0A5Q6S3J8"/>
<organism evidence="1 2">
    <name type="scientific">Mumia zhuanghuii</name>
    <dbReference type="NCBI Taxonomy" id="2585211"/>
    <lineage>
        <taxon>Bacteria</taxon>
        <taxon>Bacillati</taxon>
        <taxon>Actinomycetota</taxon>
        <taxon>Actinomycetes</taxon>
        <taxon>Propionibacteriales</taxon>
        <taxon>Nocardioidaceae</taxon>
        <taxon>Mumia</taxon>
    </lineage>
</organism>
<dbReference type="EMBL" id="VDFQ02000001">
    <property type="protein sequence ID" value="KAA1424916.1"/>
    <property type="molecule type" value="Genomic_DNA"/>
</dbReference>
<dbReference type="Gene3D" id="3.10.180.10">
    <property type="entry name" value="2,3-Dihydroxybiphenyl 1,2-Dioxygenase, domain 1"/>
    <property type="match status" value="1"/>
</dbReference>
<proteinExistence type="predicted"/>
<evidence type="ECO:0000313" key="2">
    <source>
        <dbReference type="Proteomes" id="UP000307768"/>
    </source>
</evidence>
<gene>
    <name evidence="1" type="ORF">FE697_003150</name>
</gene>
<sequence length="239" mass="25765">MVGFPYAVRMSVRAIPLLPCSSIEDITDFYETLGFATTYRQTRPNPYVVVARDGLELHYFGMDGFDPADSYGTCVVLVDDTEPWFEAIAAGLRERFGKLPLTGIPRITRPRRRKNVGDLSGFSMIDPGGNWVRFMRDAQPAPVDPAAESALATAYANAVVLADSHGDPAQAAKILAGAVRRDAGASPVEDQVQALAYLAEVQLRAGDADAARTTLDALDGHTLAPEIEEAVADLRRTLG</sequence>
<accession>A0A5Q6S3J8</accession>
<name>A0A5Q6S3J8_9ACTN</name>
<reference evidence="1 2" key="1">
    <citation type="submission" date="2019-09" db="EMBL/GenBank/DDBJ databases">
        <title>Mumia zhuanghuii sp. nov. isolated from the intestinal contents of plateau pika (Ochotona curzoniae) in the Qinghai-Tibet plateau of China.</title>
        <authorList>
            <person name="Tian Z."/>
        </authorList>
    </citation>
    <scope>NUCLEOTIDE SEQUENCE [LARGE SCALE GENOMIC DNA]</scope>
    <source>
        <strain evidence="2">350</strain>
    </source>
</reference>
<dbReference type="OrthoDB" id="6624781at2"/>
<dbReference type="SUPFAM" id="SSF54593">
    <property type="entry name" value="Glyoxalase/Bleomycin resistance protein/Dihydroxybiphenyl dioxygenase"/>
    <property type="match status" value="1"/>
</dbReference>
<dbReference type="Proteomes" id="UP000307768">
    <property type="component" value="Unassembled WGS sequence"/>
</dbReference>